<reference evidence="2" key="1">
    <citation type="submission" date="2013-07" db="EMBL/GenBank/DDBJ databases">
        <title>The genome of an arbuscular mycorrhizal fungus provides insights into the evolution of the oldest plant symbiosis.</title>
        <authorList>
            <consortium name="DOE Joint Genome Institute"/>
            <person name="Tisserant E."/>
            <person name="Malbreil M."/>
            <person name="Kuo A."/>
            <person name="Kohler A."/>
            <person name="Symeonidi A."/>
            <person name="Balestrini R."/>
            <person name="Charron P."/>
            <person name="Duensing N."/>
            <person name="Frei-dit-Frey N."/>
            <person name="Gianinazzi-Pearson V."/>
            <person name="Gilbert B."/>
            <person name="Handa Y."/>
            <person name="Hijri M."/>
            <person name="Kaul R."/>
            <person name="Kawaguchi M."/>
            <person name="Krajinski F."/>
            <person name="Lammers P."/>
            <person name="Lapierre D."/>
            <person name="Masclaux F.G."/>
            <person name="Murat C."/>
            <person name="Morin E."/>
            <person name="Ndikumana S."/>
            <person name="Pagni M."/>
            <person name="Petitpierre D."/>
            <person name="Requena N."/>
            <person name="Rosikiewicz P."/>
            <person name="Riley R."/>
            <person name="Saito K."/>
            <person name="San Clemente H."/>
            <person name="Shapiro H."/>
            <person name="van Tuinen D."/>
            <person name="Becard G."/>
            <person name="Bonfante P."/>
            <person name="Paszkowski U."/>
            <person name="Shachar-Hill Y."/>
            <person name="Young J.P."/>
            <person name="Sanders I.R."/>
            <person name="Henrissat B."/>
            <person name="Rensing S.A."/>
            <person name="Grigoriev I.V."/>
            <person name="Corradi N."/>
            <person name="Roux C."/>
            <person name="Martin F."/>
        </authorList>
    </citation>
    <scope>NUCLEOTIDE SEQUENCE</scope>
    <source>
        <strain evidence="2">DAOM 197198</strain>
    </source>
</reference>
<dbReference type="HOGENOM" id="CLU_1595404_0_0_1"/>
<protein>
    <submittedName>
        <fullName evidence="2">Uncharacterized protein</fullName>
    </submittedName>
</protein>
<feature type="compositionally biased region" description="Polar residues" evidence="1">
    <location>
        <begin position="1"/>
        <end position="11"/>
    </location>
</feature>
<dbReference type="AlphaFoldDB" id="U9U0R9"/>
<proteinExistence type="predicted"/>
<gene>
    <name evidence="2" type="ORF">GLOINDRAFT_25476</name>
</gene>
<name>U9U0R9_RHIID</name>
<dbReference type="Gene3D" id="3.60.10.10">
    <property type="entry name" value="Endonuclease/exonuclease/phosphatase"/>
    <property type="match status" value="1"/>
</dbReference>
<evidence type="ECO:0000256" key="1">
    <source>
        <dbReference type="SAM" id="MobiDB-lite"/>
    </source>
</evidence>
<sequence>MTNNNTRVTPKTRTEREKSYQIHNTSPRTFKTATRPIHKTRTFKAITRPTQKTRTLVLMGHNINRIGPDDFKLNMLMDYCANKRADIVGIVETNKDRKYGKFWNKQNPEYISFWTNKDNKIKGSGVCIIINKKWEKHLGKINRISAYYIEARLLLKNCTLIIGVQKE</sequence>
<dbReference type="EMBL" id="KI283400">
    <property type="protein sequence ID" value="ESA13955.1"/>
    <property type="molecule type" value="Genomic_DNA"/>
</dbReference>
<accession>U9U0R9</accession>
<evidence type="ECO:0000313" key="2">
    <source>
        <dbReference type="EMBL" id="ESA13955.1"/>
    </source>
</evidence>
<dbReference type="SUPFAM" id="SSF56219">
    <property type="entry name" value="DNase I-like"/>
    <property type="match status" value="1"/>
</dbReference>
<feature type="region of interest" description="Disordered" evidence="1">
    <location>
        <begin position="1"/>
        <end position="21"/>
    </location>
</feature>
<dbReference type="InterPro" id="IPR036691">
    <property type="entry name" value="Endo/exonu/phosph_ase_sf"/>
</dbReference>
<organism evidence="2">
    <name type="scientific">Rhizophagus irregularis (strain DAOM 181602 / DAOM 197198 / MUCL 43194)</name>
    <name type="common">Arbuscular mycorrhizal fungus</name>
    <name type="synonym">Glomus intraradices</name>
    <dbReference type="NCBI Taxonomy" id="747089"/>
    <lineage>
        <taxon>Eukaryota</taxon>
        <taxon>Fungi</taxon>
        <taxon>Fungi incertae sedis</taxon>
        <taxon>Mucoromycota</taxon>
        <taxon>Glomeromycotina</taxon>
        <taxon>Glomeromycetes</taxon>
        <taxon>Glomerales</taxon>
        <taxon>Glomeraceae</taxon>
        <taxon>Rhizophagus</taxon>
    </lineage>
</organism>
<dbReference type="VEuPathDB" id="FungiDB:RhiirFUN_008158"/>